<feature type="compositionally biased region" description="Polar residues" evidence="1">
    <location>
        <begin position="157"/>
        <end position="178"/>
    </location>
</feature>
<dbReference type="OrthoDB" id="4588818at2759"/>
<feature type="region of interest" description="Disordered" evidence="1">
    <location>
        <begin position="117"/>
        <end position="183"/>
    </location>
</feature>
<feature type="compositionally biased region" description="Low complexity" evidence="1">
    <location>
        <begin position="134"/>
        <end position="145"/>
    </location>
</feature>
<organism evidence="2 3">
    <name type="scientific">Periconia macrospinosa</name>
    <dbReference type="NCBI Taxonomy" id="97972"/>
    <lineage>
        <taxon>Eukaryota</taxon>
        <taxon>Fungi</taxon>
        <taxon>Dikarya</taxon>
        <taxon>Ascomycota</taxon>
        <taxon>Pezizomycotina</taxon>
        <taxon>Dothideomycetes</taxon>
        <taxon>Pleosporomycetidae</taxon>
        <taxon>Pleosporales</taxon>
        <taxon>Massarineae</taxon>
        <taxon>Periconiaceae</taxon>
        <taxon>Periconia</taxon>
    </lineage>
</organism>
<dbReference type="Proteomes" id="UP000244855">
    <property type="component" value="Unassembled WGS sequence"/>
</dbReference>
<feature type="compositionally biased region" description="Polar residues" evidence="1">
    <location>
        <begin position="119"/>
        <end position="130"/>
    </location>
</feature>
<gene>
    <name evidence="2" type="ORF">DM02DRAFT_589887</name>
</gene>
<evidence type="ECO:0000313" key="2">
    <source>
        <dbReference type="EMBL" id="PVI02289.1"/>
    </source>
</evidence>
<evidence type="ECO:0000313" key="3">
    <source>
        <dbReference type="Proteomes" id="UP000244855"/>
    </source>
</evidence>
<protein>
    <recommendedName>
        <fullName evidence="4">JmjC domain-containing protein</fullName>
    </recommendedName>
</protein>
<dbReference type="STRING" id="97972.A0A2V1DVZ1"/>
<sequence>MNMLRACAARYPRFFHDFRPRLNSVLLERHRQGIQNRRVKTLNEAPLQPHRDFDIITLTSAVPDENVETSWITSEDGHVLVDAAGTLLKDVRPNHYRMHLLRRDRYGLLAARGEECAPSSPQAIEPTTNPAGFPSSPDQQHQSSPVDVQGPIDCESRTNSNGDTPSNLPTPSNLTTSPDIEWGSDLHEQDWGLSAFASSFDFGPYSACNHLEMWTPRTGQVTSDQNSTSPAHCFPDPAAGLLRPVSFGSLVQDSDNQGLRLGSLPVVSEDPLTVEEALHSRYHDMITTYIQKVSSEAEQTGAGDQRKLRAQWLSPSTTWASVWTQPESGLPRGGARSWAEADVLYLTSDEAVRAAQKCEVFRRPIVIKEKFSDSGMHTVHKFALLWQAGTNAVGHATTVSLRNITQSHRPLLIMLPRFRLLDSLVERVRGGDLGDQTLSKLVDIASHTSFNTLSLTGAFSGARLATMSGVWMRNLDGVKFCTLVPEDATVLDWETLANMGRNWAPNGKQKFLVLEQDDVLLIPPGLRVAYAMHSPTNGVMEGGIFWDSLNVVEILHSAHWICKCGLAWDEPIAYRLPRFIAELEVLVKHQSDHFRGDRSESDFMRAFELAISKFADLGSCGSLLDLEELCTFRGDVLKARHQGSVGSSEFIH</sequence>
<keyword evidence="3" id="KW-1185">Reference proteome</keyword>
<dbReference type="AlphaFoldDB" id="A0A2V1DVZ1"/>
<dbReference type="EMBL" id="KZ805345">
    <property type="protein sequence ID" value="PVI02289.1"/>
    <property type="molecule type" value="Genomic_DNA"/>
</dbReference>
<proteinExistence type="predicted"/>
<reference evidence="2 3" key="1">
    <citation type="journal article" date="2018" name="Sci. Rep.">
        <title>Comparative genomics provides insights into the lifestyle and reveals functional heterogeneity of dark septate endophytic fungi.</title>
        <authorList>
            <person name="Knapp D.G."/>
            <person name="Nemeth J.B."/>
            <person name="Barry K."/>
            <person name="Hainaut M."/>
            <person name="Henrissat B."/>
            <person name="Johnson J."/>
            <person name="Kuo A."/>
            <person name="Lim J.H.P."/>
            <person name="Lipzen A."/>
            <person name="Nolan M."/>
            <person name="Ohm R.A."/>
            <person name="Tamas L."/>
            <person name="Grigoriev I.V."/>
            <person name="Spatafora J.W."/>
            <person name="Nagy L.G."/>
            <person name="Kovacs G.M."/>
        </authorList>
    </citation>
    <scope>NUCLEOTIDE SEQUENCE [LARGE SCALE GENOMIC DNA]</scope>
    <source>
        <strain evidence="2 3">DSE2036</strain>
    </source>
</reference>
<accession>A0A2V1DVZ1</accession>
<evidence type="ECO:0008006" key="4">
    <source>
        <dbReference type="Google" id="ProtNLM"/>
    </source>
</evidence>
<name>A0A2V1DVZ1_9PLEO</name>
<evidence type="ECO:0000256" key="1">
    <source>
        <dbReference type="SAM" id="MobiDB-lite"/>
    </source>
</evidence>